<evidence type="ECO:0000256" key="10">
    <source>
        <dbReference type="ARBA" id="ARBA00023065"/>
    </source>
</evidence>
<accession>A0A1V6QIU1</accession>
<evidence type="ECO:0000256" key="1">
    <source>
        <dbReference type="ARBA" id="ARBA00004651"/>
    </source>
</evidence>
<keyword evidence="10" id="KW-0406">Ion transport</keyword>
<dbReference type="Gene3D" id="3.40.50.80">
    <property type="entry name" value="Nucleotide-binding domain of ferredoxin-NADP reductase (FNR) module"/>
    <property type="match status" value="1"/>
</dbReference>
<dbReference type="EC" id="1.16.1.9" evidence="3"/>
<dbReference type="InterPro" id="IPR051410">
    <property type="entry name" value="Ferric/Cupric_Reductase"/>
</dbReference>
<dbReference type="GO" id="GO:0006879">
    <property type="term" value="P:intracellular iron ion homeostasis"/>
    <property type="evidence" value="ECO:0007669"/>
    <property type="project" value="TreeGrafter"/>
</dbReference>
<dbReference type="GO" id="GO:0052851">
    <property type="term" value="F:ferric-chelate reductase (NADPH) activity"/>
    <property type="evidence" value="ECO:0007669"/>
    <property type="project" value="UniProtKB-EC"/>
</dbReference>
<comment type="subcellular location">
    <subcellularLocation>
        <location evidence="1">Cell membrane</location>
        <topology evidence="1">Multi-pass membrane protein</topology>
    </subcellularLocation>
</comment>
<dbReference type="PANTHER" id="PTHR32361">
    <property type="entry name" value="FERRIC/CUPRIC REDUCTASE TRANSMEMBRANE COMPONENT"/>
    <property type="match status" value="1"/>
</dbReference>
<dbReference type="Pfam" id="PF08030">
    <property type="entry name" value="NAD_binding_6"/>
    <property type="match status" value="1"/>
</dbReference>
<dbReference type="InterPro" id="IPR017938">
    <property type="entry name" value="Riboflavin_synthase-like_b-brl"/>
</dbReference>
<evidence type="ECO:0000313" key="16">
    <source>
        <dbReference type="Proteomes" id="UP000191672"/>
    </source>
</evidence>
<keyword evidence="8 13" id="KW-1133">Transmembrane helix</keyword>
<evidence type="ECO:0000256" key="12">
    <source>
        <dbReference type="ARBA" id="ARBA00048483"/>
    </source>
</evidence>
<proteinExistence type="inferred from homology"/>
<organism evidence="15 16">
    <name type="scientific">Penicillium antarcticum</name>
    <dbReference type="NCBI Taxonomy" id="416450"/>
    <lineage>
        <taxon>Eukaryota</taxon>
        <taxon>Fungi</taxon>
        <taxon>Dikarya</taxon>
        <taxon>Ascomycota</taxon>
        <taxon>Pezizomycotina</taxon>
        <taxon>Eurotiomycetes</taxon>
        <taxon>Eurotiomycetidae</taxon>
        <taxon>Eurotiales</taxon>
        <taxon>Aspergillaceae</taxon>
        <taxon>Penicillium</taxon>
    </lineage>
</organism>
<feature type="transmembrane region" description="Helical" evidence="13">
    <location>
        <begin position="164"/>
        <end position="186"/>
    </location>
</feature>
<comment type="similarity">
    <text evidence="2">Belongs to the ferric reductase (FRE) family.</text>
</comment>
<feature type="domain" description="FAD-binding FR-type" evidence="14">
    <location>
        <begin position="275"/>
        <end position="383"/>
    </location>
</feature>
<dbReference type="InterPro" id="IPR013130">
    <property type="entry name" value="Fe3_Rdtase_TM_dom"/>
</dbReference>
<dbReference type="GO" id="GO:0005886">
    <property type="term" value="C:plasma membrane"/>
    <property type="evidence" value="ECO:0007669"/>
    <property type="project" value="UniProtKB-SubCell"/>
</dbReference>
<keyword evidence="9" id="KW-0560">Oxidoreductase</keyword>
<evidence type="ECO:0000256" key="9">
    <source>
        <dbReference type="ARBA" id="ARBA00023002"/>
    </source>
</evidence>
<evidence type="ECO:0000256" key="13">
    <source>
        <dbReference type="SAM" id="Phobius"/>
    </source>
</evidence>
<evidence type="ECO:0000256" key="4">
    <source>
        <dbReference type="ARBA" id="ARBA00022448"/>
    </source>
</evidence>
<feature type="transmembrane region" description="Helical" evidence="13">
    <location>
        <begin position="122"/>
        <end position="144"/>
    </location>
</feature>
<feature type="transmembrane region" description="Helical" evidence="13">
    <location>
        <begin position="198"/>
        <end position="219"/>
    </location>
</feature>
<evidence type="ECO:0000256" key="2">
    <source>
        <dbReference type="ARBA" id="ARBA00006278"/>
    </source>
</evidence>
<dbReference type="Gene3D" id="2.40.30.10">
    <property type="entry name" value="Translation factors"/>
    <property type="match status" value="1"/>
</dbReference>
<keyword evidence="16" id="KW-1185">Reference proteome</keyword>
<dbReference type="GO" id="GO:0006826">
    <property type="term" value="P:iron ion transport"/>
    <property type="evidence" value="ECO:0007669"/>
    <property type="project" value="TreeGrafter"/>
</dbReference>
<evidence type="ECO:0000313" key="15">
    <source>
        <dbReference type="EMBL" id="OQD88912.1"/>
    </source>
</evidence>
<dbReference type="InterPro" id="IPR013121">
    <property type="entry name" value="Fe_red_NAD-bd_6"/>
</dbReference>
<evidence type="ECO:0000256" key="5">
    <source>
        <dbReference type="ARBA" id="ARBA00022475"/>
    </source>
</evidence>
<dbReference type="Proteomes" id="UP000191672">
    <property type="component" value="Unassembled WGS sequence"/>
</dbReference>
<reference evidence="16" key="1">
    <citation type="journal article" date="2017" name="Nat. Microbiol.">
        <title>Global analysis of biosynthetic gene clusters reveals vast potential of secondary metabolite production in Penicillium species.</title>
        <authorList>
            <person name="Nielsen J.C."/>
            <person name="Grijseels S."/>
            <person name="Prigent S."/>
            <person name="Ji B."/>
            <person name="Dainat J."/>
            <person name="Nielsen K.F."/>
            <person name="Frisvad J.C."/>
            <person name="Workman M."/>
            <person name="Nielsen J."/>
        </authorList>
    </citation>
    <scope>NUCLEOTIDE SEQUENCE [LARGE SCALE GENOMIC DNA]</scope>
    <source>
        <strain evidence="16">IBT 31811</strain>
    </source>
</reference>
<dbReference type="InterPro" id="IPR017927">
    <property type="entry name" value="FAD-bd_FR_type"/>
</dbReference>
<feature type="transmembrane region" description="Helical" evidence="13">
    <location>
        <begin position="82"/>
        <end position="101"/>
    </location>
</feature>
<dbReference type="InterPro" id="IPR013112">
    <property type="entry name" value="FAD-bd_8"/>
</dbReference>
<comment type="catalytic activity">
    <reaction evidence="12">
        <text>2 a Fe(II)-siderophore + NADP(+) + H(+) = 2 a Fe(III)-siderophore + NADPH</text>
        <dbReference type="Rhea" id="RHEA:28795"/>
        <dbReference type="Rhea" id="RHEA-COMP:11342"/>
        <dbReference type="Rhea" id="RHEA-COMP:11344"/>
        <dbReference type="ChEBI" id="CHEBI:15378"/>
        <dbReference type="ChEBI" id="CHEBI:29033"/>
        <dbReference type="ChEBI" id="CHEBI:29034"/>
        <dbReference type="ChEBI" id="CHEBI:57783"/>
        <dbReference type="ChEBI" id="CHEBI:58349"/>
        <dbReference type="EC" id="1.16.1.9"/>
    </reaction>
</comment>
<keyword evidence="7" id="KW-0249">Electron transport</keyword>
<evidence type="ECO:0000256" key="8">
    <source>
        <dbReference type="ARBA" id="ARBA00022989"/>
    </source>
</evidence>
<dbReference type="GO" id="GO:0015677">
    <property type="term" value="P:copper ion import"/>
    <property type="evidence" value="ECO:0007669"/>
    <property type="project" value="TreeGrafter"/>
</dbReference>
<dbReference type="CDD" id="cd06186">
    <property type="entry name" value="NOX_Duox_like_FAD_NADP"/>
    <property type="match status" value="1"/>
</dbReference>
<keyword evidence="6 13" id="KW-0812">Transmembrane</keyword>
<evidence type="ECO:0000256" key="7">
    <source>
        <dbReference type="ARBA" id="ARBA00022982"/>
    </source>
</evidence>
<evidence type="ECO:0000259" key="14">
    <source>
        <dbReference type="PROSITE" id="PS51384"/>
    </source>
</evidence>
<keyword evidence="4" id="KW-0813">Transport</keyword>
<dbReference type="InterPro" id="IPR039261">
    <property type="entry name" value="FNR_nucleotide-bd"/>
</dbReference>
<evidence type="ECO:0000256" key="6">
    <source>
        <dbReference type="ARBA" id="ARBA00022692"/>
    </source>
</evidence>
<feature type="transmembrane region" description="Helical" evidence="13">
    <location>
        <begin position="231"/>
        <end position="248"/>
    </location>
</feature>
<dbReference type="PROSITE" id="PS51384">
    <property type="entry name" value="FAD_FR"/>
    <property type="match status" value="1"/>
</dbReference>
<evidence type="ECO:0000256" key="3">
    <source>
        <dbReference type="ARBA" id="ARBA00012668"/>
    </source>
</evidence>
<dbReference type="STRING" id="416450.A0A1V6QIU1"/>
<dbReference type="SFLD" id="SFLDG01168">
    <property type="entry name" value="Ferric_reductase_subgroup_(FRE"/>
    <property type="match status" value="1"/>
</dbReference>
<dbReference type="SUPFAM" id="SSF52343">
    <property type="entry name" value="Ferredoxin reductase-like, C-terminal NADP-linked domain"/>
    <property type="match status" value="1"/>
</dbReference>
<dbReference type="AlphaFoldDB" id="A0A1V6QIU1"/>
<evidence type="ECO:0000256" key="11">
    <source>
        <dbReference type="ARBA" id="ARBA00023136"/>
    </source>
</evidence>
<keyword evidence="5" id="KW-1003">Cell membrane</keyword>
<sequence length="576" mass="64607">MTPEQCAFKTGYWVFWYEADHRYALPTVAFFLVAIILFTISHIASKAAPQSLRNTSIWSRLVAACRFLSYKSWRFGGWNTHSLGVCLLGGAGAVFFFAMTLGPRPYYWPNTKEISFGNSPPIATRAGFLALACMPFLIVLGAKANPITALTGISHEKLNVWHNWVAWAMFVLALIHTFPFIVFHAWKGDLVASWSEGGVWVTGVVALIAQAWLTFMSIPWIRNRYYEFFKATHYFMALVFVIFFFFHCDFRMSSWDYFIATAVIYSLCWLYSQCKTYIEHGFRHKASLLPETEDTLRVTIDTKMHWAPGQHIFLRFLTCGVHAFTAHPFTICSVPQKNKNNELVFYVKRRGGLTGRLMSMAQKNPGVQVSVLLDGPYGGIPEDQLALSDKSLIIGGGAGAGFTLSMVEDFVRYSSPQRKSEMTVVVATRDPGMRAWFIQALEDMALRTSQEGIIPGLSVHIHETHAEHPVMETKAETETVLPDLKSEYVKTSNGAVKETFNLEMFGVKFFSGRPDLPALTRDLAGQDGVSVGVVVCGPSSMTHDVGEAVSSAQYRILAKQSNCAREVWLHTENFSY</sequence>
<feature type="transmembrane region" description="Helical" evidence="13">
    <location>
        <begin position="23"/>
        <end position="45"/>
    </location>
</feature>
<dbReference type="Pfam" id="PF01794">
    <property type="entry name" value="Ferric_reduct"/>
    <property type="match status" value="1"/>
</dbReference>
<dbReference type="Pfam" id="PF08022">
    <property type="entry name" value="FAD_binding_8"/>
    <property type="match status" value="1"/>
</dbReference>
<comment type="caution">
    <text evidence="15">The sequence shown here is derived from an EMBL/GenBank/DDBJ whole genome shotgun (WGS) entry which is preliminary data.</text>
</comment>
<dbReference type="SFLD" id="SFLDS00052">
    <property type="entry name" value="Ferric_Reductase_Domain"/>
    <property type="match status" value="1"/>
</dbReference>
<dbReference type="PANTHER" id="PTHR32361:SF23">
    <property type="entry name" value="FERRIC-CHELATE REDUCTASE"/>
    <property type="match status" value="1"/>
</dbReference>
<dbReference type="EMBL" id="MDYN01000003">
    <property type="protein sequence ID" value="OQD88912.1"/>
    <property type="molecule type" value="Genomic_DNA"/>
</dbReference>
<protein>
    <recommendedName>
        <fullName evidence="3">ferric-chelate reductase (NADPH)</fullName>
        <ecNumber evidence="3">1.16.1.9</ecNumber>
    </recommendedName>
</protein>
<name>A0A1V6QIU1_9EURO</name>
<dbReference type="SUPFAM" id="SSF63380">
    <property type="entry name" value="Riboflavin synthase domain-like"/>
    <property type="match status" value="1"/>
</dbReference>
<keyword evidence="11 13" id="KW-0472">Membrane</keyword>
<gene>
    <name evidence="15" type="ORF">PENANT_c003G02774</name>
</gene>